<organism evidence="2 3">
    <name type="scientific">Paenibacillus macerans</name>
    <name type="common">Bacillus macerans</name>
    <dbReference type="NCBI Taxonomy" id="44252"/>
    <lineage>
        <taxon>Bacteria</taxon>
        <taxon>Bacillati</taxon>
        <taxon>Bacillota</taxon>
        <taxon>Bacilli</taxon>
        <taxon>Bacillales</taxon>
        <taxon>Paenibacillaceae</taxon>
        <taxon>Paenibacillus</taxon>
    </lineage>
</organism>
<dbReference type="PATRIC" id="fig|44252.3.peg.2021"/>
<feature type="domain" description="ABC-three component systems C-terminal" evidence="1">
    <location>
        <begin position="158"/>
        <end position="291"/>
    </location>
</feature>
<protein>
    <recommendedName>
        <fullName evidence="1">ABC-three component systems C-terminal domain-containing protein</fullName>
    </recommendedName>
</protein>
<evidence type="ECO:0000313" key="3">
    <source>
        <dbReference type="Proteomes" id="UP000029278"/>
    </source>
</evidence>
<dbReference type="STRING" id="44252.DJ90_3525"/>
<dbReference type="HOGENOM" id="CLU_939557_0_0_9"/>
<dbReference type="Pfam" id="PF20283">
    <property type="entry name" value="CTD7"/>
    <property type="match status" value="1"/>
</dbReference>
<proteinExistence type="predicted"/>
<sequence length="296" mass="34733">MDGIVISIAEAKSDKDCESCVNALKALAKNVPQGVRKYAEEVCQYDNETLKKFVKRVVLSDANNNSYGNKLKEEIKSLLHVSDILPFEEIYNSLLGWVHNTAMNCWRNSMPAWLSRDKFTDYYQKLLSRYSLKRFDETDQSLIPLSLVDKEAQYNELFVRQLYLLALEKNDDILISSIEDYLRCSYERTRFSIEGDITKEELERFDQNLIDRWKIIFSQFERKYKRSLKTCSDITELGEDIGFDILSETLNHREPLANQPTEQYYLTRGSYHRLANSKKLILGWHPEYKTLLMQGE</sequence>
<dbReference type="EMBL" id="JMQA01000021">
    <property type="protein sequence ID" value="KFN09832.1"/>
    <property type="molecule type" value="Genomic_DNA"/>
</dbReference>
<evidence type="ECO:0000259" key="1">
    <source>
        <dbReference type="Pfam" id="PF20283"/>
    </source>
</evidence>
<reference evidence="2 3" key="1">
    <citation type="submission" date="2014-04" db="EMBL/GenBank/DDBJ databases">
        <authorList>
            <person name="Bishop-Lilly K.A."/>
            <person name="Broomall S.M."/>
            <person name="Chain P.S."/>
            <person name="Chertkov O."/>
            <person name="Coyne S.R."/>
            <person name="Daligault H.E."/>
            <person name="Davenport K.W."/>
            <person name="Erkkila T."/>
            <person name="Frey K.G."/>
            <person name="Gibbons H.S."/>
            <person name="Gu W."/>
            <person name="Jaissle J."/>
            <person name="Johnson S.L."/>
            <person name="Koroleva G.I."/>
            <person name="Ladner J.T."/>
            <person name="Lo C.-C."/>
            <person name="Minogue T.D."/>
            <person name="Munk C."/>
            <person name="Palacios G.F."/>
            <person name="Redden C.L."/>
            <person name="Rosenzweig C.N."/>
            <person name="Scholz M.B."/>
            <person name="Teshima H."/>
            <person name="Xu Y."/>
        </authorList>
    </citation>
    <scope>NUCLEOTIDE SEQUENCE [LARGE SCALE GENOMIC DNA]</scope>
    <source>
        <strain evidence="2 3">8244</strain>
    </source>
</reference>
<accession>A0A090ZGQ5</accession>
<keyword evidence="3" id="KW-1185">Reference proteome</keyword>
<gene>
    <name evidence="2" type="ORF">DJ90_3525</name>
</gene>
<dbReference type="AlphaFoldDB" id="A0A090ZGQ5"/>
<comment type="caution">
    <text evidence="2">The sequence shown here is derived from an EMBL/GenBank/DDBJ whole genome shotgun (WGS) entry which is preliminary data.</text>
</comment>
<dbReference type="Proteomes" id="UP000029278">
    <property type="component" value="Unassembled WGS sequence"/>
</dbReference>
<dbReference type="InterPro" id="IPR046913">
    <property type="entry name" value="ABC-3C_CTD7"/>
</dbReference>
<name>A0A090ZGQ5_PAEMA</name>
<evidence type="ECO:0000313" key="2">
    <source>
        <dbReference type="EMBL" id="KFN09832.1"/>
    </source>
</evidence>